<accession>A0ABD8ATM4</accession>
<protein>
    <submittedName>
        <fullName evidence="2">S-layer homology domain-containing protein</fullName>
    </submittedName>
</protein>
<dbReference type="Pfam" id="PF00395">
    <property type="entry name" value="SLH"/>
    <property type="match status" value="2"/>
</dbReference>
<gene>
    <name evidence="2" type="ORF">V6668_01295</name>
</gene>
<dbReference type="InterPro" id="IPR001119">
    <property type="entry name" value="SLH_dom"/>
</dbReference>
<evidence type="ECO:0000313" key="3">
    <source>
        <dbReference type="Proteomes" id="UP001364764"/>
    </source>
</evidence>
<evidence type="ECO:0000313" key="2">
    <source>
        <dbReference type="EMBL" id="WWP20891.1"/>
    </source>
</evidence>
<sequence>MRKMMISGVTALALLTGGIAGFGGVGSSVEAAQATTTFKDVPATHWASAAINSAVEQGYFKGYADGTFKPSSPVTKAEMASILGRLSEQPNASTQEQNNFTDIPEWAKSGVSIAIAKGFIDPSNYKGKLDAQGALQRGEMAIWLTQGLTVVDPDYKQALSDVTNTVVPAKEYFIGKLASAQKNAVAVALGTGLMSVANDKTFGVDRTTTRAEVAVLIARYAAVSKTKPADFQGLNELRAVGLTGTNLSIIAKSFKQTPERKIILSGNQKYDDVVNDDFSKVRNKEIVTDTNYADLKILNWIIVDTNVASNNRSIYYPAFIDEGVKLQNDRYFSFVEFDLNIKSASMNQPQAGSLLNSATFNPLASPQSKSFLSYEAPKTGDYTLNRGVFGVKNPIYWAQGMLHFNQSVTRAVTLETKEGAIFSVIDTK</sequence>
<evidence type="ECO:0000259" key="1">
    <source>
        <dbReference type="PROSITE" id="PS51272"/>
    </source>
</evidence>
<proteinExistence type="predicted"/>
<dbReference type="PROSITE" id="PS51272">
    <property type="entry name" value="SLH"/>
    <property type="match status" value="2"/>
</dbReference>
<dbReference type="InterPro" id="IPR051465">
    <property type="entry name" value="Cell_Envelope_Struct_Comp"/>
</dbReference>
<dbReference type="Proteomes" id="UP001364764">
    <property type="component" value="Chromosome"/>
</dbReference>
<feature type="domain" description="SLH" evidence="1">
    <location>
        <begin position="34"/>
        <end position="97"/>
    </location>
</feature>
<name>A0ABD8ATM4_PAEAM</name>
<dbReference type="PANTHER" id="PTHR43308">
    <property type="entry name" value="OUTER MEMBRANE PROTEIN ALPHA-RELATED"/>
    <property type="match status" value="1"/>
</dbReference>
<organism evidence="2 3">
    <name type="scientific">Paenibacillus amylolyticus</name>
    <dbReference type="NCBI Taxonomy" id="1451"/>
    <lineage>
        <taxon>Bacteria</taxon>
        <taxon>Bacillati</taxon>
        <taxon>Bacillota</taxon>
        <taxon>Bacilli</taxon>
        <taxon>Bacillales</taxon>
        <taxon>Paenibacillaceae</taxon>
        <taxon>Paenibacillus</taxon>
    </lineage>
</organism>
<reference evidence="2 3" key="1">
    <citation type="submission" date="2024-02" db="EMBL/GenBank/DDBJ databases">
        <title>Complete sequences of two Paenibacillus sp. strains and one Lysinibacillus strain isolated from the environment on STAA medium highlight biotechnological potential.</title>
        <authorList>
            <person name="Attere S.A."/>
            <person name="Piche L.C."/>
            <person name="Intertaglia L."/>
            <person name="Lami R."/>
            <person name="Charette S.J."/>
            <person name="Vincent A.T."/>
        </authorList>
    </citation>
    <scope>NUCLEOTIDE SEQUENCE [LARGE SCALE GENOMIC DNA]</scope>
    <source>
        <strain evidence="2 3">Y5S-7</strain>
    </source>
</reference>
<dbReference type="GeneID" id="93474058"/>
<dbReference type="PANTHER" id="PTHR43308:SF5">
    <property type="entry name" value="S-LAYER PROTEIN _ PEPTIDOGLYCAN ENDO-BETA-N-ACETYLGLUCOSAMINIDASE"/>
    <property type="match status" value="1"/>
</dbReference>
<feature type="domain" description="SLH" evidence="1">
    <location>
        <begin position="168"/>
        <end position="231"/>
    </location>
</feature>
<dbReference type="EMBL" id="CP145892">
    <property type="protein sequence ID" value="WWP20891.1"/>
    <property type="molecule type" value="Genomic_DNA"/>
</dbReference>
<dbReference type="AlphaFoldDB" id="A0ABD8ATM4"/>
<dbReference type="RefSeq" id="WP_338707530.1">
    <property type="nucleotide sequence ID" value="NZ_CP145892.1"/>
</dbReference>